<name>A0AAV2SIN1_MEGNR</name>
<sequence>MSPSHQNQHYRLGDSILRGERVPYPLYMNNSKLKGFWTGFKSRLSNISIRTPETLSHLRLSIDRGQILQWFSNVKKYLVEAELDHILKDPYRVYNKDETGFAMGAHNS</sequence>
<comment type="caution">
    <text evidence="1">The sequence shown here is derived from an EMBL/GenBank/DDBJ whole genome shotgun (WGS) entry which is preliminary data.</text>
</comment>
<organism evidence="1 2">
    <name type="scientific">Meganyctiphanes norvegica</name>
    <name type="common">Northern krill</name>
    <name type="synonym">Thysanopoda norvegica</name>
    <dbReference type="NCBI Taxonomy" id="48144"/>
    <lineage>
        <taxon>Eukaryota</taxon>
        <taxon>Metazoa</taxon>
        <taxon>Ecdysozoa</taxon>
        <taxon>Arthropoda</taxon>
        <taxon>Crustacea</taxon>
        <taxon>Multicrustacea</taxon>
        <taxon>Malacostraca</taxon>
        <taxon>Eumalacostraca</taxon>
        <taxon>Eucarida</taxon>
        <taxon>Euphausiacea</taxon>
        <taxon>Euphausiidae</taxon>
        <taxon>Meganyctiphanes</taxon>
    </lineage>
</organism>
<keyword evidence="2" id="KW-1185">Reference proteome</keyword>
<dbReference type="EMBL" id="CAXKWB010067804">
    <property type="protein sequence ID" value="CAL4191452.1"/>
    <property type="molecule type" value="Genomic_DNA"/>
</dbReference>
<dbReference type="Proteomes" id="UP001497623">
    <property type="component" value="Unassembled WGS sequence"/>
</dbReference>
<reference evidence="1 2" key="1">
    <citation type="submission" date="2024-05" db="EMBL/GenBank/DDBJ databases">
        <authorList>
            <person name="Wallberg A."/>
        </authorList>
    </citation>
    <scope>NUCLEOTIDE SEQUENCE [LARGE SCALE GENOMIC DNA]</scope>
</reference>
<evidence type="ECO:0008006" key="3">
    <source>
        <dbReference type="Google" id="ProtNLM"/>
    </source>
</evidence>
<feature type="non-terminal residue" evidence="1">
    <location>
        <position position="108"/>
    </location>
</feature>
<accession>A0AAV2SIN1</accession>
<protein>
    <recommendedName>
        <fullName evidence="3">Transposase</fullName>
    </recommendedName>
</protein>
<dbReference type="AlphaFoldDB" id="A0AAV2SIN1"/>
<proteinExistence type="predicted"/>
<evidence type="ECO:0000313" key="2">
    <source>
        <dbReference type="Proteomes" id="UP001497623"/>
    </source>
</evidence>
<gene>
    <name evidence="1" type="ORF">MNOR_LOCUS36599</name>
</gene>
<evidence type="ECO:0000313" key="1">
    <source>
        <dbReference type="EMBL" id="CAL4191452.1"/>
    </source>
</evidence>